<name>A0A1E3XEN5_9BACT</name>
<dbReference type="InterPro" id="IPR025493">
    <property type="entry name" value="DUF4384"/>
</dbReference>
<dbReference type="SUPFAM" id="SSF48452">
    <property type="entry name" value="TPR-like"/>
    <property type="match status" value="1"/>
</dbReference>
<dbReference type="PANTHER" id="PTHR36194">
    <property type="entry name" value="S-LAYER-LIKE PROTEIN"/>
    <property type="match status" value="1"/>
</dbReference>
<dbReference type="Pfam" id="PF14326">
    <property type="entry name" value="DUF4384"/>
    <property type="match status" value="1"/>
</dbReference>
<proteinExistence type="predicted"/>
<dbReference type="Gene3D" id="1.25.40.10">
    <property type="entry name" value="Tetratricopeptide repeat domain"/>
    <property type="match status" value="1"/>
</dbReference>
<protein>
    <recommendedName>
        <fullName evidence="2">DUF4384 domain-containing protein</fullName>
    </recommendedName>
</protein>
<organism evidence="3 4">
    <name type="scientific">Candidatus Scalindua rubra</name>
    <dbReference type="NCBI Taxonomy" id="1872076"/>
    <lineage>
        <taxon>Bacteria</taxon>
        <taxon>Pseudomonadati</taxon>
        <taxon>Planctomycetota</taxon>
        <taxon>Candidatus Brocadiia</taxon>
        <taxon>Candidatus Brocadiales</taxon>
        <taxon>Candidatus Scalinduaceae</taxon>
        <taxon>Candidatus Scalindua</taxon>
    </lineage>
</organism>
<reference evidence="3 4" key="1">
    <citation type="submission" date="2016-07" db="EMBL/GenBank/DDBJ databases">
        <title>Draft genome of Scalindua rubra, obtained from a brine-seawater interface in the Red Sea, sheds light on salt adaptation in anammox bacteria.</title>
        <authorList>
            <person name="Speth D.R."/>
            <person name="Lagkouvardos I."/>
            <person name="Wang Y."/>
            <person name="Qian P.-Y."/>
            <person name="Dutilh B.E."/>
            <person name="Jetten M.S."/>
        </authorList>
    </citation>
    <scope>NUCLEOTIDE SEQUENCE [LARGE SCALE GENOMIC DNA]</scope>
    <source>
        <strain evidence="3">BSI-1</strain>
    </source>
</reference>
<dbReference type="AlphaFoldDB" id="A0A1E3XEN5"/>
<evidence type="ECO:0000256" key="1">
    <source>
        <dbReference type="SAM" id="MobiDB-lite"/>
    </source>
</evidence>
<dbReference type="EMBL" id="MAYW01000013">
    <property type="protein sequence ID" value="ODS34111.1"/>
    <property type="molecule type" value="Genomic_DNA"/>
</dbReference>
<dbReference type="InterPro" id="IPR011990">
    <property type="entry name" value="TPR-like_helical_dom_sf"/>
</dbReference>
<evidence type="ECO:0000313" key="4">
    <source>
        <dbReference type="Proteomes" id="UP000094056"/>
    </source>
</evidence>
<dbReference type="Proteomes" id="UP000094056">
    <property type="component" value="Unassembled WGS sequence"/>
</dbReference>
<sequence>MNKLLILIISFVFVCPMFGCVTVNIVKDTHTVPPPPPEQKKEAPVKYTGEKYHAHQKTPSSKYDAELQKGLDMLSQKKCEESIDYFSSLTVKHPDKAKVQYYLAVSYDECGHVREALREYEEYVNMQSGDNIFARKSKNRIRELKDGIARELIKEARTLADGHKYEDCLERLEHAYDLRPPSAMANKIVEKYSRNSISLIAWKMSLHSDSLEEKTVSVIPFTNFNKEESTQGNAVAAELVDEFININKLSVYARDDDSIKNVLKELEIAGTGLIDERTKKELGNLVNTEAVVVGRVGYVDNTLKINAKLIHVETGRIIVSKNVNVLGWNVDDTDKYADFNIKVWMDRKVYNIGDTVTINLKSNRDCYVTLLNVRSNGKIWELFPNRYNQSNFIKANVRYTIPSNNDNFRLAIIEPPGKDYIKAIATSIPITKDQITQVLSKDTSILVASADTIMRGSDSAYRSVSPSEMRGLHEILTRGVGSFPISENDPEYKQVGYYESTPQFDHAVSTWSFETRR</sequence>
<accession>A0A1E3XEN5</accession>
<feature type="compositionally biased region" description="Basic and acidic residues" evidence="1">
    <location>
        <begin position="38"/>
        <end position="53"/>
    </location>
</feature>
<comment type="caution">
    <text evidence="3">The sequence shown here is derived from an EMBL/GenBank/DDBJ whole genome shotgun (WGS) entry which is preliminary data.</text>
</comment>
<feature type="region of interest" description="Disordered" evidence="1">
    <location>
        <begin position="29"/>
        <end position="59"/>
    </location>
</feature>
<evidence type="ECO:0000313" key="3">
    <source>
        <dbReference type="EMBL" id="ODS34111.1"/>
    </source>
</evidence>
<dbReference type="Gene3D" id="3.40.50.10610">
    <property type="entry name" value="ABC-type transport auxiliary lipoprotein component"/>
    <property type="match status" value="1"/>
</dbReference>
<evidence type="ECO:0000259" key="2">
    <source>
        <dbReference type="Pfam" id="PF14326"/>
    </source>
</evidence>
<feature type="domain" description="DUF4384" evidence="2">
    <location>
        <begin position="349"/>
        <end position="427"/>
    </location>
</feature>
<dbReference type="PANTHER" id="PTHR36194:SF1">
    <property type="entry name" value="S-LAYER-LIKE PROTEIN"/>
    <property type="match status" value="1"/>
</dbReference>
<gene>
    <name evidence="3" type="ORF">SCARUB_00784</name>
</gene>